<dbReference type="InterPro" id="IPR035979">
    <property type="entry name" value="RBD_domain_sf"/>
</dbReference>
<dbReference type="Gene3D" id="1.10.720.30">
    <property type="entry name" value="SAP domain"/>
    <property type="match status" value="1"/>
</dbReference>
<evidence type="ECO:0000259" key="2">
    <source>
        <dbReference type="Pfam" id="PF02037"/>
    </source>
</evidence>
<feature type="compositionally biased region" description="Gly residues" evidence="1">
    <location>
        <begin position="511"/>
        <end position="520"/>
    </location>
</feature>
<gene>
    <name evidence="3" type="ORF">WHR41_02480</name>
</gene>
<dbReference type="InterPro" id="IPR036361">
    <property type="entry name" value="SAP_dom_sf"/>
</dbReference>
<name>A0AB34KVQ3_9PEZI</name>
<feature type="compositionally biased region" description="Polar residues" evidence="1">
    <location>
        <begin position="114"/>
        <end position="124"/>
    </location>
</feature>
<protein>
    <recommendedName>
        <fullName evidence="2">SAP domain-containing protein</fullName>
    </recommendedName>
</protein>
<dbReference type="PANTHER" id="PTHR47031">
    <property type="entry name" value="SAP DNA-BINDING DOMAIN-CONTAINING PROTEIN"/>
    <property type="match status" value="1"/>
</dbReference>
<feature type="compositionally biased region" description="Basic and acidic residues" evidence="1">
    <location>
        <begin position="203"/>
        <end position="221"/>
    </location>
</feature>
<dbReference type="GO" id="GO:0003676">
    <property type="term" value="F:nucleic acid binding"/>
    <property type="evidence" value="ECO:0007669"/>
    <property type="project" value="InterPro"/>
</dbReference>
<dbReference type="SUPFAM" id="SSF54928">
    <property type="entry name" value="RNA-binding domain, RBD"/>
    <property type="match status" value="1"/>
</dbReference>
<feature type="compositionally biased region" description="Polar residues" evidence="1">
    <location>
        <begin position="81"/>
        <end position="90"/>
    </location>
</feature>
<accession>A0AB34KVQ3</accession>
<dbReference type="GeneID" id="96003924"/>
<evidence type="ECO:0000313" key="4">
    <source>
        <dbReference type="Proteomes" id="UP000803884"/>
    </source>
</evidence>
<sequence>MADYNGLKAAELKDLLKERGIPSTGLTRKQQYIEALEAQDAQKSGDEVGNNEDTKAEEDASSAPNNGDDQNGEDATPANDAPSNDAVQQSESHDVPADQPVAPAKEDALPAETITPQAASPTADDQTDSRKRKRRSPTPPISSDSVQKKLRAADEEEVPTLQEDLPKEAPAPVEESAKETIQPTAVSDDVMDVSGQEEVKDEDIEKSAEKSAQDVSEERPASTEPMAMDTASDETGPPSQHPPTSALYIRNLLRPLQLPPFRDHLLNLATPPQEPIDDSLIDTIHLDTFKSHAFVIFTSTSAAARARAGLHDRIWPDESQRKPLWVDFIPPAQTHDWIATEQDAGKSKRFEVVYSTSPAGETLATLEGVPQATAPGSVSTATPVPGPGMPNAPTGPRNSRPAAPMHPRKPPYSPTALAHFPCTQAQPKLFYQPVSPALVDKRLDELDRETSRDWDGGRQKPLGTALDQLRRYTFEDGDVVVDGGVDFGGFGRDRGAGGGAGHGGGGRRRGGGGGGGGRRR</sequence>
<evidence type="ECO:0000256" key="1">
    <source>
        <dbReference type="SAM" id="MobiDB-lite"/>
    </source>
</evidence>
<evidence type="ECO:0000313" key="3">
    <source>
        <dbReference type="EMBL" id="KAL1588900.1"/>
    </source>
</evidence>
<dbReference type="RefSeq" id="XP_069232005.1">
    <property type="nucleotide sequence ID" value="XM_069371086.1"/>
</dbReference>
<dbReference type="PANTHER" id="PTHR47031:SF3">
    <property type="entry name" value="SAP DOMAIN-CONTAINING PROTEIN"/>
    <property type="match status" value="1"/>
</dbReference>
<feature type="compositionally biased region" description="Gly residues" evidence="1">
    <location>
        <begin position="489"/>
        <end position="504"/>
    </location>
</feature>
<organism evidence="3 4">
    <name type="scientific">Cladosporium halotolerans</name>
    <dbReference type="NCBI Taxonomy" id="1052096"/>
    <lineage>
        <taxon>Eukaryota</taxon>
        <taxon>Fungi</taxon>
        <taxon>Dikarya</taxon>
        <taxon>Ascomycota</taxon>
        <taxon>Pezizomycotina</taxon>
        <taxon>Dothideomycetes</taxon>
        <taxon>Dothideomycetidae</taxon>
        <taxon>Cladosporiales</taxon>
        <taxon>Cladosporiaceae</taxon>
        <taxon>Cladosporium</taxon>
    </lineage>
</organism>
<proteinExistence type="predicted"/>
<dbReference type="InterPro" id="IPR003034">
    <property type="entry name" value="SAP_dom"/>
</dbReference>
<feature type="domain" description="SAP" evidence="2">
    <location>
        <begin position="3"/>
        <end position="30"/>
    </location>
</feature>
<reference evidence="3 4" key="1">
    <citation type="journal article" date="2020" name="Microbiol. Resour. Announc.">
        <title>Draft Genome Sequence of a Cladosporium Species Isolated from the Mesophotic Ascidian Didemnum maculosum.</title>
        <authorList>
            <person name="Gioti A."/>
            <person name="Siaperas R."/>
            <person name="Nikolaivits E."/>
            <person name="Le Goff G."/>
            <person name="Ouazzani J."/>
            <person name="Kotoulas G."/>
            <person name="Topakas E."/>
        </authorList>
    </citation>
    <scope>NUCLEOTIDE SEQUENCE [LARGE SCALE GENOMIC DNA]</scope>
    <source>
        <strain evidence="3 4">TM138-S3</strain>
    </source>
</reference>
<dbReference type="EMBL" id="JAAQHG020000006">
    <property type="protein sequence ID" value="KAL1588900.1"/>
    <property type="molecule type" value="Genomic_DNA"/>
</dbReference>
<dbReference type="Proteomes" id="UP000803884">
    <property type="component" value="Unassembled WGS sequence"/>
</dbReference>
<feature type="region of interest" description="Disordered" evidence="1">
    <location>
        <begin position="489"/>
        <end position="520"/>
    </location>
</feature>
<keyword evidence="4" id="KW-1185">Reference proteome</keyword>
<dbReference type="Pfam" id="PF02037">
    <property type="entry name" value="SAP"/>
    <property type="match status" value="1"/>
</dbReference>
<dbReference type="AlphaFoldDB" id="A0AB34KVQ3"/>
<feature type="region of interest" description="Disordered" evidence="1">
    <location>
        <begin position="369"/>
        <end position="411"/>
    </location>
</feature>
<comment type="caution">
    <text evidence="3">The sequence shown here is derived from an EMBL/GenBank/DDBJ whole genome shotgun (WGS) entry which is preliminary data.</text>
</comment>
<feature type="region of interest" description="Disordered" evidence="1">
    <location>
        <begin position="37"/>
        <end position="244"/>
    </location>
</feature>